<accession>A0ACC0W4L7</accession>
<comment type="caution">
    <text evidence="1">The sequence shown here is derived from an EMBL/GenBank/DDBJ whole genome shotgun (WGS) entry which is preliminary data.</text>
</comment>
<proteinExistence type="predicted"/>
<evidence type="ECO:0000313" key="1">
    <source>
        <dbReference type="EMBL" id="KAI9913048.1"/>
    </source>
</evidence>
<gene>
    <name evidence="1" type="ORF">PsorP6_006593</name>
</gene>
<evidence type="ECO:0000313" key="2">
    <source>
        <dbReference type="Proteomes" id="UP001163321"/>
    </source>
</evidence>
<reference evidence="1 2" key="1">
    <citation type="journal article" date="2022" name="bioRxiv">
        <title>The genome of the oomycete Peronosclerospora sorghi, a cosmopolitan pathogen of maize and sorghum, is inflated with dispersed pseudogenes.</title>
        <authorList>
            <person name="Fletcher K."/>
            <person name="Martin F."/>
            <person name="Isakeit T."/>
            <person name="Cavanaugh K."/>
            <person name="Magill C."/>
            <person name="Michelmore R."/>
        </authorList>
    </citation>
    <scope>NUCLEOTIDE SEQUENCE [LARGE SCALE GENOMIC DNA]</scope>
    <source>
        <strain evidence="1">P6</strain>
    </source>
</reference>
<dbReference type="EMBL" id="CM047583">
    <property type="protein sequence ID" value="KAI9913048.1"/>
    <property type="molecule type" value="Genomic_DNA"/>
</dbReference>
<keyword evidence="2" id="KW-1185">Reference proteome</keyword>
<sequence>MIGQMQLVQNLIREGNGARKILSALRERFPQSRATSRDIYKIKFEMMVEMLAGLSCEKAHHAFIPAPRTGAMTHLFVILPTARRSPTSFLQTLSFRLIPQRDERPVSEVLSSIQDRHANISAHQRRLLGKPLERLDSEDALVVGDPDISGPVVNRAVEGEEDPKKITRRDTSVDV</sequence>
<dbReference type="Proteomes" id="UP001163321">
    <property type="component" value="Chromosome 4"/>
</dbReference>
<organism evidence="1 2">
    <name type="scientific">Peronosclerospora sorghi</name>
    <dbReference type="NCBI Taxonomy" id="230839"/>
    <lineage>
        <taxon>Eukaryota</taxon>
        <taxon>Sar</taxon>
        <taxon>Stramenopiles</taxon>
        <taxon>Oomycota</taxon>
        <taxon>Peronosporomycetes</taxon>
        <taxon>Peronosporales</taxon>
        <taxon>Peronosporaceae</taxon>
        <taxon>Peronosclerospora</taxon>
    </lineage>
</organism>
<protein>
    <submittedName>
        <fullName evidence="1">Uncharacterized protein</fullName>
    </submittedName>
</protein>
<name>A0ACC0W4L7_9STRA</name>